<reference evidence="2" key="1">
    <citation type="submission" date="2022-09" db="EMBL/GenBank/DDBJ databases">
        <title>Haloadaptaus new haloarchaeum isolated from saline soil.</title>
        <authorList>
            <person name="Duran-Viseras A."/>
            <person name="Sanchez-Porro C."/>
            <person name="Ventosa A."/>
        </authorList>
    </citation>
    <scope>NUCLEOTIDE SEQUENCE</scope>
    <source>
        <strain evidence="2">F3-133</strain>
    </source>
</reference>
<keyword evidence="1" id="KW-1133">Transmembrane helix</keyword>
<name>A0A9Q4C7N8_9EURY</name>
<accession>A0A9Q4C7N8</accession>
<evidence type="ECO:0000313" key="2">
    <source>
        <dbReference type="EMBL" id="MCX2819924.1"/>
    </source>
</evidence>
<organism evidence="2 3">
    <name type="scientific">Halorutilus salinus</name>
    <dbReference type="NCBI Taxonomy" id="2487751"/>
    <lineage>
        <taxon>Archaea</taxon>
        <taxon>Methanobacteriati</taxon>
        <taxon>Methanobacteriota</taxon>
        <taxon>Stenosarchaea group</taxon>
        <taxon>Halobacteria</taxon>
        <taxon>Halorutilales</taxon>
        <taxon>Halorutilaceae</taxon>
        <taxon>Halorutilus</taxon>
    </lineage>
</organism>
<dbReference type="Proteomes" id="UP001149411">
    <property type="component" value="Unassembled WGS sequence"/>
</dbReference>
<evidence type="ECO:0000313" key="3">
    <source>
        <dbReference type="Proteomes" id="UP001149411"/>
    </source>
</evidence>
<dbReference type="AlphaFoldDB" id="A0A9Q4C7N8"/>
<protein>
    <submittedName>
        <fullName evidence="2">Uncharacterized protein</fullName>
    </submittedName>
</protein>
<keyword evidence="1" id="KW-0472">Membrane</keyword>
<gene>
    <name evidence="2" type="ORF">EGH25_11235</name>
</gene>
<keyword evidence="1" id="KW-0812">Transmembrane</keyword>
<dbReference type="RefSeq" id="WP_266088624.1">
    <property type="nucleotide sequence ID" value="NZ_RKLV01000014.1"/>
</dbReference>
<dbReference type="EMBL" id="RKLV01000014">
    <property type="protein sequence ID" value="MCX2819924.1"/>
    <property type="molecule type" value="Genomic_DNA"/>
</dbReference>
<comment type="caution">
    <text evidence="2">The sequence shown here is derived from an EMBL/GenBank/DDBJ whole genome shotgun (WGS) entry which is preliminary data.</text>
</comment>
<proteinExistence type="predicted"/>
<feature type="transmembrane region" description="Helical" evidence="1">
    <location>
        <begin position="21"/>
        <end position="43"/>
    </location>
</feature>
<evidence type="ECO:0000256" key="1">
    <source>
        <dbReference type="SAM" id="Phobius"/>
    </source>
</evidence>
<keyword evidence="3" id="KW-1185">Reference proteome</keyword>
<sequence length="45" mass="4806">MIGEEIRTNADAPIREPSKTAYLFLSVVVLLIWVGGSVVSSSLSV</sequence>